<keyword evidence="3 8" id="KW-0813">Transport</keyword>
<proteinExistence type="inferred from homology"/>
<dbReference type="FunFam" id="1.10.3720.10:FF:000002">
    <property type="entry name" value="D-methionine ABC transporter permease MetI"/>
    <property type="match status" value="1"/>
</dbReference>
<evidence type="ECO:0000256" key="6">
    <source>
        <dbReference type="ARBA" id="ARBA00022989"/>
    </source>
</evidence>
<feature type="transmembrane region" description="Helical" evidence="8">
    <location>
        <begin position="154"/>
        <end position="176"/>
    </location>
</feature>
<gene>
    <name evidence="10" type="primary">metP_1</name>
    <name evidence="10" type="ORF">LASUN_10300</name>
</gene>
<feature type="transmembrane region" description="Helical" evidence="8">
    <location>
        <begin position="70"/>
        <end position="90"/>
    </location>
</feature>
<dbReference type="SUPFAM" id="SSF161098">
    <property type="entry name" value="MetI-like"/>
    <property type="match status" value="1"/>
</dbReference>
<keyword evidence="5 8" id="KW-0812">Transmembrane</keyword>
<evidence type="ECO:0000313" key="11">
    <source>
        <dbReference type="Proteomes" id="UP000177010"/>
    </source>
</evidence>
<accession>A0A1E7XED8</accession>
<feature type="transmembrane region" description="Helical" evidence="8">
    <location>
        <begin position="196"/>
        <end position="219"/>
    </location>
</feature>
<keyword evidence="6 8" id="KW-1133">Transmembrane helix</keyword>
<dbReference type="GO" id="GO:0048473">
    <property type="term" value="P:D-methionine transmembrane transport"/>
    <property type="evidence" value="ECO:0007669"/>
    <property type="project" value="TreeGrafter"/>
</dbReference>
<evidence type="ECO:0000256" key="3">
    <source>
        <dbReference type="ARBA" id="ARBA00022448"/>
    </source>
</evidence>
<feature type="transmembrane region" description="Helical" evidence="8">
    <location>
        <begin position="25"/>
        <end position="49"/>
    </location>
</feature>
<evidence type="ECO:0000313" key="10">
    <source>
        <dbReference type="EMBL" id="OFA11421.1"/>
    </source>
</evidence>
<feature type="transmembrane region" description="Helical" evidence="8">
    <location>
        <begin position="96"/>
        <end position="113"/>
    </location>
</feature>
<dbReference type="STRING" id="481719.LASUN_10300"/>
<dbReference type="EMBL" id="MIQE01000010">
    <property type="protein sequence ID" value="OFA11421.1"/>
    <property type="molecule type" value="Genomic_DNA"/>
</dbReference>
<comment type="similarity">
    <text evidence="2">Belongs to the binding-protein-dependent transport system permease family. CysTW subfamily.</text>
</comment>
<keyword evidence="4" id="KW-1003">Cell membrane</keyword>
<dbReference type="InterPro" id="IPR051322">
    <property type="entry name" value="AA_ABC_Transporter_Permease"/>
</dbReference>
<organism evidence="10 11">
    <name type="scientific">Lentilactobacillus sunkii</name>
    <dbReference type="NCBI Taxonomy" id="481719"/>
    <lineage>
        <taxon>Bacteria</taxon>
        <taxon>Bacillati</taxon>
        <taxon>Bacillota</taxon>
        <taxon>Bacilli</taxon>
        <taxon>Lactobacillales</taxon>
        <taxon>Lactobacillaceae</taxon>
        <taxon>Lentilactobacillus</taxon>
    </lineage>
</organism>
<keyword evidence="7 8" id="KW-0472">Membrane</keyword>
<dbReference type="AlphaFoldDB" id="A0A1E7XED8"/>
<dbReference type="PANTHER" id="PTHR30450:SF1">
    <property type="entry name" value="D-METHIONINE TRANSPORT SYSTEM PERMEASE PROTEIN METI-RELATED"/>
    <property type="match status" value="1"/>
</dbReference>
<dbReference type="InterPro" id="IPR000515">
    <property type="entry name" value="MetI-like"/>
</dbReference>
<feature type="domain" description="ABC transmembrane type-1" evidence="9">
    <location>
        <begin position="21"/>
        <end position="215"/>
    </location>
</feature>
<evidence type="ECO:0000256" key="1">
    <source>
        <dbReference type="ARBA" id="ARBA00004651"/>
    </source>
</evidence>
<dbReference type="InterPro" id="IPR035906">
    <property type="entry name" value="MetI-like_sf"/>
</dbReference>
<dbReference type="CDD" id="cd06261">
    <property type="entry name" value="TM_PBP2"/>
    <property type="match status" value="1"/>
</dbReference>
<comment type="subcellular location">
    <subcellularLocation>
        <location evidence="1 8">Cell membrane</location>
        <topology evidence="1 8">Multi-pass membrane protein</topology>
    </subcellularLocation>
</comment>
<comment type="caution">
    <text evidence="10">The sequence shown here is derived from an EMBL/GenBank/DDBJ whole genome shotgun (WGS) entry which is preliminary data.</text>
</comment>
<evidence type="ECO:0000259" key="9">
    <source>
        <dbReference type="PROSITE" id="PS50928"/>
    </source>
</evidence>
<protein>
    <submittedName>
        <fullName evidence="10">Methionine import system permease protein MetP</fullName>
    </submittedName>
</protein>
<dbReference type="Proteomes" id="UP000177010">
    <property type="component" value="Unassembled WGS sequence"/>
</dbReference>
<reference evidence="10 11" key="1">
    <citation type="submission" date="2016-09" db="EMBL/GenBank/DDBJ databases">
        <title>Genome Sequence of Lactobacillus sunkii Strain CG01.</title>
        <authorList>
            <person name="Poehlein A."/>
            <person name="Gabris C."/>
            <person name="Bengelsdorf F.R."/>
            <person name="Duerre P."/>
            <person name="Daniel R."/>
        </authorList>
    </citation>
    <scope>NUCLEOTIDE SEQUENCE [LARGE SCALE GENOMIC DNA]</scope>
    <source>
        <strain evidence="10 11">CG_D</strain>
    </source>
</reference>
<sequence>MMLKQIFPNVAHIWPQFVQAIWDTIYMTLWSSVIAGVLGLAVGIILVITQEGGIAEDSYVYGLTDKVVNLLRSIPFIILLAVMFPITNFIVHTTVGTTAALVPLVVGIFPFYARQVQNALLEIDPQVIEAARSMGSGNLEIIFRIYLREGLPDLIRASIVTVISLIGLTTMAGAIGSGGLGDVAISIGYARYQNDVTIAAMLVILLMVFLVQFLGDWLARKTVHL</sequence>
<dbReference type="Gene3D" id="1.10.3720.10">
    <property type="entry name" value="MetI-like"/>
    <property type="match status" value="1"/>
</dbReference>
<evidence type="ECO:0000256" key="8">
    <source>
        <dbReference type="RuleBase" id="RU363032"/>
    </source>
</evidence>
<evidence type="ECO:0000256" key="5">
    <source>
        <dbReference type="ARBA" id="ARBA00022692"/>
    </source>
</evidence>
<evidence type="ECO:0000256" key="2">
    <source>
        <dbReference type="ARBA" id="ARBA00007069"/>
    </source>
</evidence>
<dbReference type="Pfam" id="PF00528">
    <property type="entry name" value="BPD_transp_1"/>
    <property type="match status" value="1"/>
</dbReference>
<dbReference type="GO" id="GO:0005886">
    <property type="term" value="C:plasma membrane"/>
    <property type="evidence" value="ECO:0007669"/>
    <property type="project" value="UniProtKB-SubCell"/>
</dbReference>
<dbReference type="PROSITE" id="PS50928">
    <property type="entry name" value="ABC_TM1"/>
    <property type="match status" value="1"/>
</dbReference>
<name>A0A1E7XED8_9LACO</name>
<evidence type="ECO:0000256" key="4">
    <source>
        <dbReference type="ARBA" id="ARBA00022475"/>
    </source>
</evidence>
<dbReference type="PANTHER" id="PTHR30450">
    <property type="entry name" value="ABC TRANSPORTER PERMEASE"/>
    <property type="match status" value="1"/>
</dbReference>
<evidence type="ECO:0000256" key="7">
    <source>
        <dbReference type="ARBA" id="ARBA00023136"/>
    </source>
</evidence>